<proteinExistence type="predicted"/>
<keyword evidence="2" id="KW-1185">Reference proteome</keyword>
<sequence>MIPPSTTDGTSRQLPSSIDQSKSTSVTRRPFTLLLPRSDQPSIASDTLEPLVNQKTVKGKIDPLRTVRVGRVKKAKPRPRSGKGRARSSSHTSELVPPSTTGFDASNAPNDGKSTSSSHQSDLRSLFQTTYNNSLVVQEAMNIVPPSSSKQGWRKDFMVEVCQEGAYKRPTTEPQVVLCWRVIARIDHTTVRRDSSDLNEAGPVTCPRFKMEVFPVVLSWDKRIKGNNIPDFHFLDSKAFSVRCVTGQPANRLLSSVLNNNNRNVVPFKKWAEQFCPADGLKAAQEYVEEQAAGVYEEYVEEYRIYSKAYDQAQSQIRDDAAKRREELMAAAKKKKEQGGV</sequence>
<name>A0ACC2X5Z5_9TREE</name>
<accession>A0ACC2X5Z5</accession>
<dbReference type="EMBL" id="JASBWU010000009">
    <property type="protein sequence ID" value="KAJ9119015.1"/>
    <property type="molecule type" value="Genomic_DNA"/>
</dbReference>
<organism evidence="1 2">
    <name type="scientific">Naganishia vaughanmartiniae</name>
    <dbReference type="NCBI Taxonomy" id="1424756"/>
    <lineage>
        <taxon>Eukaryota</taxon>
        <taxon>Fungi</taxon>
        <taxon>Dikarya</taxon>
        <taxon>Basidiomycota</taxon>
        <taxon>Agaricomycotina</taxon>
        <taxon>Tremellomycetes</taxon>
        <taxon>Filobasidiales</taxon>
        <taxon>Filobasidiaceae</taxon>
        <taxon>Naganishia</taxon>
    </lineage>
</organism>
<dbReference type="Proteomes" id="UP001243375">
    <property type="component" value="Unassembled WGS sequence"/>
</dbReference>
<comment type="caution">
    <text evidence="1">The sequence shown here is derived from an EMBL/GenBank/DDBJ whole genome shotgun (WGS) entry which is preliminary data.</text>
</comment>
<reference evidence="1" key="1">
    <citation type="submission" date="2023-04" db="EMBL/GenBank/DDBJ databases">
        <title>Draft Genome sequencing of Naganishia species isolated from polar environments using Oxford Nanopore Technology.</title>
        <authorList>
            <person name="Leo P."/>
            <person name="Venkateswaran K."/>
        </authorList>
    </citation>
    <scope>NUCLEOTIDE SEQUENCE</scope>
    <source>
        <strain evidence="1">MNA-CCFEE 5425</strain>
    </source>
</reference>
<protein>
    <submittedName>
        <fullName evidence="1">Uncharacterized protein</fullName>
    </submittedName>
</protein>
<evidence type="ECO:0000313" key="2">
    <source>
        <dbReference type="Proteomes" id="UP001243375"/>
    </source>
</evidence>
<gene>
    <name evidence="1" type="ORF">QFC22_003504</name>
</gene>
<evidence type="ECO:0000313" key="1">
    <source>
        <dbReference type="EMBL" id="KAJ9119015.1"/>
    </source>
</evidence>